<reference evidence="2 3" key="1">
    <citation type="journal article" date="2020" name="ISME J.">
        <title>Comparative genomics reveals insights into cyanobacterial evolution and habitat adaptation.</title>
        <authorList>
            <person name="Chen M.Y."/>
            <person name="Teng W.K."/>
            <person name="Zhao L."/>
            <person name="Hu C.X."/>
            <person name="Zhou Y.K."/>
            <person name="Han B.P."/>
            <person name="Song L.R."/>
            <person name="Shu W.S."/>
        </authorList>
    </citation>
    <scope>NUCLEOTIDE SEQUENCE [LARGE SCALE GENOMIC DNA]</scope>
    <source>
        <strain evidence="2 3">FACHB-248</strain>
    </source>
</reference>
<accession>A0ABR8GNF0</accession>
<sequence length="266" mass="29557">MKKIALLTLSLSFLIVLPATAQLGKVWTDFQSYSTDLQNYLSNNVNDSLKPVEFQSQNAIDNAKGELNIPNPVDAGEKVSIDIFLNSISDKFENNPVVRSTSVNNEINRLITRSSASGILGINGQIRSKTKLQDTENRLESIGVFNEDLDENQQNFLNDIQDKIVQLGTNASVAGQVGQLLGIREQTNLQYEQTKIQREQVKIVAETLGQTIQTNQSLQYTNLNLASLSQQMEDTNRARRVDASAEAARLLRTTSQADLFGRKLNN</sequence>
<keyword evidence="1" id="KW-0732">Signal</keyword>
<feature type="signal peptide" evidence="1">
    <location>
        <begin position="1"/>
        <end position="21"/>
    </location>
</feature>
<evidence type="ECO:0000256" key="1">
    <source>
        <dbReference type="SAM" id="SignalP"/>
    </source>
</evidence>
<dbReference type="RefSeq" id="WP_029633767.1">
    <property type="nucleotide sequence ID" value="NZ_JACJTA010000016.1"/>
</dbReference>
<feature type="chain" id="PRO_5047170268" evidence="1">
    <location>
        <begin position="22"/>
        <end position="266"/>
    </location>
</feature>
<comment type="caution">
    <text evidence="2">The sequence shown here is derived from an EMBL/GenBank/DDBJ whole genome shotgun (WGS) entry which is preliminary data.</text>
</comment>
<dbReference type="Proteomes" id="UP000660380">
    <property type="component" value="Unassembled WGS sequence"/>
</dbReference>
<gene>
    <name evidence="2" type="ORF">H6G81_10275</name>
</gene>
<proteinExistence type="predicted"/>
<keyword evidence="3" id="KW-1185">Reference proteome</keyword>
<evidence type="ECO:0000313" key="2">
    <source>
        <dbReference type="EMBL" id="MBD2604902.1"/>
    </source>
</evidence>
<name>A0ABR8GNF0_9CYAN</name>
<dbReference type="EMBL" id="JACJTA010000016">
    <property type="protein sequence ID" value="MBD2604902.1"/>
    <property type="molecule type" value="Genomic_DNA"/>
</dbReference>
<evidence type="ECO:0000313" key="3">
    <source>
        <dbReference type="Proteomes" id="UP000660380"/>
    </source>
</evidence>
<protein>
    <submittedName>
        <fullName evidence="2">Uncharacterized protein</fullName>
    </submittedName>
</protein>
<organism evidence="2 3">
    <name type="scientific">Scytonema hofmannii FACHB-248</name>
    <dbReference type="NCBI Taxonomy" id="1842502"/>
    <lineage>
        <taxon>Bacteria</taxon>
        <taxon>Bacillati</taxon>
        <taxon>Cyanobacteriota</taxon>
        <taxon>Cyanophyceae</taxon>
        <taxon>Nostocales</taxon>
        <taxon>Scytonemataceae</taxon>
        <taxon>Scytonema</taxon>
    </lineage>
</organism>